<evidence type="ECO:0000313" key="3">
    <source>
        <dbReference type="Proteomes" id="UP001454036"/>
    </source>
</evidence>
<feature type="compositionally biased region" description="Basic and acidic residues" evidence="1">
    <location>
        <begin position="87"/>
        <end position="100"/>
    </location>
</feature>
<sequence>MTFTFHNPNKLRFAPGLETVSKAPSPLGSEKASSKLKKPFPFFIIIRLTGPYLFRGRVEPRKALLRERSLAPLHSLQGSKPFFNIGDNERGRDGRDQTRE</sequence>
<gene>
    <name evidence="2" type="ORF">LIER_37244</name>
</gene>
<keyword evidence="3" id="KW-1185">Reference proteome</keyword>
<organism evidence="2 3">
    <name type="scientific">Lithospermum erythrorhizon</name>
    <name type="common">Purple gromwell</name>
    <name type="synonym">Lithospermum officinale var. erythrorhizon</name>
    <dbReference type="NCBI Taxonomy" id="34254"/>
    <lineage>
        <taxon>Eukaryota</taxon>
        <taxon>Viridiplantae</taxon>
        <taxon>Streptophyta</taxon>
        <taxon>Embryophyta</taxon>
        <taxon>Tracheophyta</taxon>
        <taxon>Spermatophyta</taxon>
        <taxon>Magnoliopsida</taxon>
        <taxon>eudicotyledons</taxon>
        <taxon>Gunneridae</taxon>
        <taxon>Pentapetalae</taxon>
        <taxon>asterids</taxon>
        <taxon>lamiids</taxon>
        <taxon>Boraginales</taxon>
        <taxon>Boraginaceae</taxon>
        <taxon>Boraginoideae</taxon>
        <taxon>Lithospermeae</taxon>
        <taxon>Lithospermum</taxon>
    </lineage>
</organism>
<reference evidence="2 3" key="1">
    <citation type="submission" date="2024-01" db="EMBL/GenBank/DDBJ databases">
        <title>The complete chloroplast genome sequence of Lithospermum erythrorhizon: insights into the phylogenetic relationship among Boraginaceae species and the maternal lineages of purple gromwells.</title>
        <authorList>
            <person name="Okada T."/>
            <person name="Watanabe K."/>
        </authorList>
    </citation>
    <scope>NUCLEOTIDE SEQUENCE [LARGE SCALE GENOMIC DNA]</scope>
</reference>
<feature type="region of interest" description="Disordered" evidence="1">
    <location>
        <begin position="76"/>
        <end position="100"/>
    </location>
</feature>
<evidence type="ECO:0000313" key="2">
    <source>
        <dbReference type="EMBL" id="GAA0151204.1"/>
    </source>
</evidence>
<dbReference type="EMBL" id="BAABME010017747">
    <property type="protein sequence ID" value="GAA0151204.1"/>
    <property type="molecule type" value="Genomic_DNA"/>
</dbReference>
<accession>A0AAV3PHK3</accession>
<protein>
    <submittedName>
        <fullName evidence="2">Uncharacterized protein</fullName>
    </submittedName>
</protein>
<evidence type="ECO:0000256" key="1">
    <source>
        <dbReference type="SAM" id="MobiDB-lite"/>
    </source>
</evidence>
<proteinExistence type="predicted"/>
<dbReference type="Proteomes" id="UP001454036">
    <property type="component" value="Unassembled WGS sequence"/>
</dbReference>
<name>A0AAV3PHK3_LITER</name>
<dbReference type="AlphaFoldDB" id="A0AAV3PHK3"/>
<comment type="caution">
    <text evidence="2">The sequence shown here is derived from an EMBL/GenBank/DDBJ whole genome shotgun (WGS) entry which is preliminary data.</text>
</comment>